<feature type="region of interest" description="Disordered" evidence="1">
    <location>
        <begin position="1"/>
        <end position="34"/>
    </location>
</feature>
<evidence type="ECO:0008006" key="4">
    <source>
        <dbReference type="Google" id="ProtNLM"/>
    </source>
</evidence>
<dbReference type="Proteomes" id="UP001497516">
    <property type="component" value="Chromosome 9"/>
</dbReference>
<reference evidence="2 3" key="1">
    <citation type="submission" date="2024-04" db="EMBL/GenBank/DDBJ databases">
        <authorList>
            <person name="Fracassetti M."/>
        </authorList>
    </citation>
    <scope>NUCLEOTIDE SEQUENCE [LARGE SCALE GENOMIC DNA]</scope>
</reference>
<proteinExistence type="predicted"/>
<protein>
    <recommendedName>
        <fullName evidence="4">DUF4283 domain-containing protein</fullName>
    </recommendedName>
</protein>
<dbReference type="AlphaFoldDB" id="A0AAV2GIM0"/>
<evidence type="ECO:0000313" key="2">
    <source>
        <dbReference type="EMBL" id="CAL1410494.1"/>
    </source>
</evidence>
<organism evidence="2 3">
    <name type="scientific">Linum trigynum</name>
    <dbReference type="NCBI Taxonomy" id="586398"/>
    <lineage>
        <taxon>Eukaryota</taxon>
        <taxon>Viridiplantae</taxon>
        <taxon>Streptophyta</taxon>
        <taxon>Embryophyta</taxon>
        <taxon>Tracheophyta</taxon>
        <taxon>Spermatophyta</taxon>
        <taxon>Magnoliopsida</taxon>
        <taxon>eudicotyledons</taxon>
        <taxon>Gunneridae</taxon>
        <taxon>Pentapetalae</taxon>
        <taxon>rosids</taxon>
        <taxon>fabids</taxon>
        <taxon>Malpighiales</taxon>
        <taxon>Linaceae</taxon>
        <taxon>Linum</taxon>
    </lineage>
</organism>
<dbReference type="PANTHER" id="PTHR31286:SF167">
    <property type="entry name" value="OS09G0268800 PROTEIN"/>
    <property type="match status" value="1"/>
</dbReference>
<dbReference type="EMBL" id="OZ034822">
    <property type="protein sequence ID" value="CAL1410494.1"/>
    <property type="molecule type" value="Genomic_DNA"/>
</dbReference>
<name>A0AAV2GIM0_9ROSI</name>
<dbReference type="InterPro" id="IPR040256">
    <property type="entry name" value="At4g02000-like"/>
</dbReference>
<sequence>MDINDLAERAGRLSTERSNPLSSGGRGERPKLTTNAGRGISMLLGKMLTENKVALAKAAGVARYAWGKYGEIGVQPTQAQNLFIFTFKDAKTRERVWLERPWSLSNTMTALEKYEGRGDPEATPMNKLSVWVQIHGLHQSQRCEQNIISIGTFYFNKFIDMDRASIHFNGYRRFVRMLAEVDLC</sequence>
<evidence type="ECO:0000313" key="3">
    <source>
        <dbReference type="Proteomes" id="UP001497516"/>
    </source>
</evidence>
<feature type="compositionally biased region" description="Basic and acidic residues" evidence="1">
    <location>
        <begin position="1"/>
        <end position="15"/>
    </location>
</feature>
<evidence type="ECO:0000256" key="1">
    <source>
        <dbReference type="SAM" id="MobiDB-lite"/>
    </source>
</evidence>
<gene>
    <name evidence="2" type="ORF">LTRI10_LOCUS49913</name>
</gene>
<accession>A0AAV2GIM0</accession>
<keyword evidence="3" id="KW-1185">Reference proteome</keyword>
<dbReference type="PANTHER" id="PTHR31286">
    <property type="entry name" value="GLYCINE-RICH CELL WALL STRUCTURAL PROTEIN 1.8-LIKE"/>
    <property type="match status" value="1"/>
</dbReference>